<dbReference type="SUPFAM" id="SSF48371">
    <property type="entry name" value="ARM repeat"/>
    <property type="match status" value="1"/>
</dbReference>
<dbReference type="CDD" id="cd06561">
    <property type="entry name" value="AlkD_like"/>
    <property type="match status" value="1"/>
</dbReference>
<proteinExistence type="predicted"/>
<dbReference type="AlphaFoldDB" id="A0A5J4RI89"/>
<comment type="caution">
    <text evidence="1">The sequence shown here is derived from an EMBL/GenBank/DDBJ whole genome shotgun (WGS) entry which is preliminary data.</text>
</comment>
<organism evidence="1">
    <name type="scientific">termite gut metagenome</name>
    <dbReference type="NCBI Taxonomy" id="433724"/>
    <lineage>
        <taxon>unclassified sequences</taxon>
        <taxon>metagenomes</taxon>
        <taxon>organismal metagenomes</taxon>
    </lineage>
</organism>
<dbReference type="PANTHER" id="PTHR41291">
    <property type="entry name" value="DNA ALKYLATION REPAIR PROTEIN"/>
    <property type="match status" value="1"/>
</dbReference>
<dbReference type="EMBL" id="SNRY01001122">
    <property type="protein sequence ID" value="KAA6333368.1"/>
    <property type="molecule type" value="Genomic_DNA"/>
</dbReference>
<evidence type="ECO:0000313" key="1">
    <source>
        <dbReference type="EMBL" id="KAA6333368.1"/>
    </source>
</evidence>
<sequence>MYVLTGYPLNNKVTFSLPSDENFKKQDSLSWEVRYRFFHTEPDSTVMAVMAMQIVYNNDSVVSAIKKVVASGKESVGLKSDSLDIKEIRGFIYSPKRDTLEKGLLLLDSIVLMRYHHTNDTIPGIETEKEDIRESKILAGLLQPVDSFFPEIADIWVGDIRNIEIAELTCMNLFQHLPYAPAKSFQWIADEREYVQTCGFLTIARLLSQKGDMTERTSDEFLDQALCAVHSDKYHVRNAAILAIRKFVAHSEANAFLVCRLTEGWAESKREIEQALYNAVKEEVENLSEQTPLIE</sequence>
<reference evidence="1" key="1">
    <citation type="submission" date="2019-03" db="EMBL/GenBank/DDBJ databases">
        <title>Single cell metagenomics reveals metabolic interactions within the superorganism composed of flagellate Streblomastix strix and complex community of Bacteroidetes bacteria on its surface.</title>
        <authorList>
            <person name="Treitli S.C."/>
            <person name="Kolisko M."/>
            <person name="Husnik F."/>
            <person name="Keeling P."/>
            <person name="Hampl V."/>
        </authorList>
    </citation>
    <scope>NUCLEOTIDE SEQUENCE</scope>
    <source>
        <strain evidence="1">STM</strain>
    </source>
</reference>
<protein>
    <submittedName>
        <fullName evidence="1">Uncharacterized protein</fullName>
    </submittedName>
</protein>
<dbReference type="PANTHER" id="PTHR41291:SF1">
    <property type="entry name" value="DNA ALKYLATION REPAIR PROTEIN"/>
    <property type="match status" value="1"/>
</dbReference>
<gene>
    <name evidence="1" type="ORF">EZS27_018207</name>
</gene>
<dbReference type="InterPro" id="IPR016024">
    <property type="entry name" value="ARM-type_fold"/>
</dbReference>
<name>A0A5J4RI89_9ZZZZ</name>
<accession>A0A5J4RI89</accession>